<reference evidence="7 8" key="2">
    <citation type="submission" date="2018-11" db="EMBL/GenBank/DDBJ databases">
        <authorList>
            <consortium name="Pathogen Informatics"/>
        </authorList>
    </citation>
    <scope>NUCLEOTIDE SEQUENCE [LARGE SCALE GENOMIC DNA]</scope>
</reference>
<evidence type="ECO:0000256" key="3">
    <source>
        <dbReference type="ARBA" id="ARBA00022692"/>
    </source>
</evidence>
<comment type="subcellular location">
    <subcellularLocation>
        <location evidence="1">Membrane</location>
        <topology evidence="1">Multi-pass membrane protein</topology>
    </subcellularLocation>
</comment>
<keyword evidence="5 6" id="KW-0472">Membrane</keyword>
<feature type="transmembrane region" description="Helical" evidence="6">
    <location>
        <begin position="67"/>
        <end position="89"/>
    </location>
</feature>
<evidence type="ECO:0000313" key="8">
    <source>
        <dbReference type="Proteomes" id="UP000267096"/>
    </source>
</evidence>
<evidence type="ECO:0000256" key="1">
    <source>
        <dbReference type="ARBA" id="ARBA00004141"/>
    </source>
</evidence>
<evidence type="ECO:0000256" key="5">
    <source>
        <dbReference type="ARBA" id="ARBA00023136"/>
    </source>
</evidence>
<dbReference type="SUPFAM" id="SSF103473">
    <property type="entry name" value="MFS general substrate transporter"/>
    <property type="match status" value="1"/>
</dbReference>
<dbReference type="GO" id="GO:0022857">
    <property type="term" value="F:transmembrane transporter activity"/>
    <property type="evidence" value="ECO:0007669"/>
    <property type="project" value="InterPro"/>
</dbReference>
<feature type="transmembrane region" description="Helical" evidence="6">
    <location>
        <begin position="201"/>
        <end position="223"/>
    </location>
</feature>
<sequence length="368" mass="41326">MPSQNSSDFVAKWLMKLNPFARITIVISGAILIHLSLGTYHTFGNMLPYMASFMRNYTDPTITVEQLVWIPTFQGCFPFAMVIGGYLSARLGPRTASFIGCLLMVSGVMLSFWTIQKSLLLFILTYGCMFGLGQGMAYVIAVACAINWAPEHVGFVSGVVAAGFGISSSIFTPIQTAIINPWNYKPNRDGYFLEKELMLRVPPVFLTLSIVYAIMQAIGLIVICDPPNTVYDLEPLMDEDEEPCKEVSMTTKQMLSSSTFYFLFIALFCSSFYGNMFYNLYKTYAETFIDDDMFMAFAFSVASIVNAIARIGWGILTDKTSFQASLSSATLLATTLLLTMPMTRTAGKWVYFLWVRFCFILYYQSYYC</sequence>
<dbReference type="AlphaFoldDB" id="A0A0M3J0J2"/>
<dbReference type="InterPro" id="IPR052983">
    <property type="entry name" value="MFS_Riboflavin_Transporter"/>
</dbReference>
<accession>A0A0M3J0J2</accession>
<reference evidence="9" key="1">
    <citation type="submission" date="2017-02" db="UniProtKB">
        <authorList>
            <consortium name="WormBaseParasite"/>
        </authorList>
    </citation>
    <scope>IDENTIFICATION</scope>
</reference>
<keyword evidence="8" id="KW-1185">Reference proteome</keyword>
<dbReference type="InterPro" id="IPR036259">
    <property type="entry name" value="MFS_trans_sf"/>
</dbReference>
<dbReference type="PANTHER" id="PTHR43385:SF1">
    <property type="entry name" value="RIBOFLAVIN TRANSPORTER RIBJ"/>
    <property type="match status" value="1"/>
</dbReference>
<evidence type="ECO:0000313" key="9">
    <source>
        <dbReference type="WBParaSite" id="ASIM_0000103001-mRNA-1"/>
    </source>
</evidence>
<feature type="transmembrane region" description="Helical" evidence="6">
    <location>
        <begin position="349"/>
        <end position="367"/>
    </location>
</feature>
<dbReference type="InterPro" id="IPR011701">
    <property type="entry name" value="MFS"/>
</dbReference>
<feature type="transmembrane region" description="Helical" evidence="6">
    <location>
        <begin position="20"/>
        <end position="47"/>
    </location>
</feature>
<keyword evidence="2" id="KW-0813">Transport</keyword>
<evidence type="ECO:0000313" key="7">
    <source>
        <dbReference type="EMBL" id="VDK18232.1"/>
    </source>
</evidence>
<feature type="transmembrane region" description="Helical" evidence="6">
    <location>
        <begin position="155"/>
        <end position="180"/>
    </location>
</feature>
<proteinExistence type="predicted"/>
<dbReference type="EMBL" id="UYRR01000808">
    <property type="protein sequence ID" value="VDK18232.1"/>
    <property type="molecule type" value="Genomic_DNA"/>
</dbReference>
<name>A0A0M3J0J2_ANISI</name>
<evidence type="ECO:0000256" key="2">
    <source>
        <dbReference type="ARBA" id="ARBA00022448"/>
    </source>
</evidence>
<protein>
    <submittedName>
        <fullName evidence="9">MFS domain-containing protein</fullName>
    </submittedName>
</protein>
<dbReference type="Pfam" id="PF07690">
    <property type="entry name" value="MFS_1"/>
    <property type="match status" value="1"/>
</dbReference>
<gene>
    <name evidence="7" type="ORF">ASIM_LOCUS925</name>
</gene>
<dbReference type="Gene3D" id="1.20.1250.20">
    <property type="entry name" value="MFS general substrate transporter like domains"/>
    <property type="match status" value="1"/>
</dbReference>
<dbReference type="OrthoDB" id="410267at2759"/>
<dbReference type="GO" id="GO:0016020">
    <property type="term" value="C:membrane"/>
    <property type="evidence" value="ECO:0007669"/>
    <property type="project" value="UniProtKB-SubCell"/>
</dbReference>
<feature type="transmembrane region" description="Helical" evidence="6">
    <location>
        <begin position="293"/>
        <end position="316"/>
    </location>
</feature>
<organism evidence="9">
    <name type="scientific">Anisakis simplex</name>
    <name type="common">Herring worm</name>
    <dbReference type="NCBI Taxonomy" id="6269"/>
    <lineage>
        <taxon>Eukaryota</taxon>
        <taxon>Metazoa</taxon>
        <taxon>Ecdysozoa</taxon>
        <taxon>Nematoda</taxon>
        <taxon>Chromadorea</taxon>
        <taxon>Rhabditida</taxon>
        <taxon>Spirurina</taxon>
        <taxon>Ascaridomorpha</taxon>
        <taxon>Ascaridoidea</taxon>
        <taxon>Anisakidae</taxon>
        <taxon>Anisakis</taxon>
        <taxon>Anisakis simplex complex</taxon>
    </lineage>
</organism>
<keyword evidence="3 6" id="KW-0812">Transmembrane</keyword>
<evidence type="ECO:0000256" key="4">
    <source>
        <dbReference type="ARBA" id="ARBA00022989"/>
    </source>
</evidence>
<keyword evidence="4 6" id="KW-1133">Transmembrane helix</keyword>
<evidence type="ECO:0000256" key="6">
    <source>
        <dbReference type="SAM" id="Phobius"/>
    </source>
</evidence>
<feature type="transmembrane region" description="Helical" evidence="6">
    <location>
        <begin position="120"/>
        <end position="149"/>
    </location>
</feature>
<feature type="transmembrane region" description="Helical" evidence="6">
    <location>
        <begin position="95"/>
        <end position="113"/>
    </location>
</feature>
<feature type="transmembrane region" description="Helical" evidence="6">
    <location>
        <begin position="260"/>
        <end position="281"/>
    </location>
</feature>
<dbReference type="Proteomes" id="UP000267096">
    <property type="component" value="Unassembled WGS sequence"/>
</dbReference>
<dbReference type="PANTHER" id="PTHR43385">
    <property type="entry name" value="RIBOFLAVIN TRANSPORTER RIBJ"/>
    <property type="match status" value="1"/>
</dbReference>
<dbReference type="WBParaSite" id="ASIM_0000103001-mRNA-1">
    <property type="protein sequence ID" value="ASIM_0000103001-mRNA-1"/>
    <property type="gene ID" value="ASIM_0000103001"/>
</dbReference>